<dbReference type="RefSeq" id="WP_156300748.1">
    <property type="nucleotide sequence ID" value="NZ_AYYO01000056.1"/>
</dbReference>
<dbReference type="Proteomes" id="UP000051679">
    <property type="component" value="Unassembled WGS sequence"/>
</dbReference>
<dbReference type="Pfam" id="PF13460">
    <property type="entry name" value="NAD_binding_10"/>
    <property type="match status" value="1"/>
</dbReference>
<gene>
    <name evidence="2" type="ORF">FC18_GL000467</name>
</gene>
<dbReference type="PANTHER" id="PTHR15020:SF50">
    <property type="entry name" value="UPF0659 PROTEIN YMR090W"/>
    <property type="match status" value="1"/>
</dbReference>
<evidence type="ECO:0000313" key="3">
    <source>
        <dbReference type="Proteomes" id="UP000051679"/>
    </source>
</evidence>
<dbReference type="STRING" id="1291052.FC18_GL000467"/>
<keyword evidence="3" id="KW-1185">Reference proteome</keyword>
<accession>A0A0R1ZGZ5</accession>
<dbReference type="OrthoDB" id="9803892at2"/>
<name>A0A0R1ZGZ5_9LACO</name>
<feature type="domain" description="NAD(P)-binding" evidence="1">
    <location>
        <begin position="8"/>
        <end position="185"/>
    </location>
</feature>
<reference evidence="2 3" key="1">
    <citation type="journal article" date="2015" name="Genome Announc.">
        <title>Expanding the biotechnology potential of lactobacilli through comparative genomics of 213 strains and associated genera.</title>
        <authorList>
            <person name="Sun Z."/>
            <person name="Harris H.M."/>
            <person name="McCann A."/>
            <person name="Guo C."/>
            <person name="Argimon S."/>
            <person name="Zhang W."/>
            <person name="Yang X."/>
            <person name="Jeffery I.B."/>
            <person name="Cooney J.C."/>
            <person name="Kagawa T.F."/>
            <person name="Liu W."/>
            <person name="Song Y."/>
            <person name="Salvetti E."/>
            <person name="Wrobel A."/>
            <person name="Rasinkangas P."/>
            <person name="Parkhill J."/>
            <person name="Rea M.C."/>
            <person name="O'Sullivan O."/>
            <person name="Ritari J."/>
            <person name="Douillard F.P."/>
            <person name="Paul Ross R."/>
            <person name="Yang R."/>
            <person name="Briner A.E."/>
            <person name="Felis G.E."/>
            <person name="de Vos W.M."/>
            <person name="Barrangou R."/>
            <person name="Klaenhammer T.R."/>
            <person name="Caufield P.W."/>
            <person name="Cui Y."/>
            <person name="Zhang H."/>
            <person name="O'Toole P.W."/>
        </authorList>
    </citation>
    <scope>NUCLEOTIDE SEQUENCE [LARGE SCALE GENOMIC DNA]</scope>
    <source>
        <strain evidence="2 3">DSM 20505</strain>
    </source>
</reference>
<dbReference type="AlphaFoldDB" id="A0A0R1ZGZ5"/>
<dbReference type="PANTHER" id="PTHR15020">
    <property type="entry name" value="FLAVIN REDUCTASE-RELATED"/>
    <property type="match status" value="1"/>
</dbReference>
<sequence length="200" mass="21332">MMKILLIGATGSIGRAVRTQLLQTTDYQLVLTSRHASTMQIDGQREVALNLDARNAAAVAQALTDVDAVFVAVSGALPAIATAVTAAMTGSKTQRLVFISSMGIYDEIPASVGAQGNLHHNPVLRPYREAADIIAASTLNYTVIRPGWFDNGSDDYEVTREGAPFGGHDVSRRAIAQLVVALLADNQLYARESIGINRPQ</sequence>
<dbReference type="Gene3D" id="3.40.50.720">
    <property type="entry name" value="NAD(P)-binding Rossmann-like Domain"/>
    <property type="match status" value="1"/>
</dbReference>
<proteinExistence type="predicted"/>
<evidence type="ECO:0000313" key="2">
    <source>
        <dbReference type="EMBL" id="KRM54248.1"/>
    </source>
</evidence>
<dbReference type="InterPro" id="IPR036291">
    <property type="entry name" value="NAD(P)-bd_dom_sf"/>
</dbReference>
<dbReference type="InterPro" id="IPR016040">
    <property type="entry name" value="NAD(P)-bd_dom"/>
</dbReference>
<dbReference type="SUPFAM" id="SSF51735">
    <property type="entry name" value="NAD(P)-binding Rossmann-fold domains"/>
    <property type="match status" value="1"/>
</dbReference>
<comment type="caution">
    <text evidence="2">The sequence shown here is derived from an EMBL/GenBank/DDBJ whole genome shotgun (WGS) entry which is preliminary data.</text>
</comment>
<evidence type="ECO:0000259" key="1">
    <source>
        <dbReference type="Pfam" id="PF13460"/>
    </source>
</evidence>
<protein>
    <recommendedName>
        <fullName evidence="1">NAD(P)-binding domain-containing protein</fullName>
    </recommendedName>
</protein>
<dbReference type="EMBL" id="AYYO01000056">
    <property type="protein sequence ID" value="KRM54248.1"/>
    <property type="molecule type" value="Genomic_DNA"/>
</dbReference>
<organism evidence="2 3">
    <name type="scientific">Lacticaseibacillus sharpeae JCM 1186 = DSM 20505</name>
    <dbReference type="NCBI Taxonomy" id="1291052"/>
    <lineage>
        <taxon>Bacteria</taxon>
        <taxon>Bacillati</taxon>
        <taxon>Bacillota</taxon>
        <taxon>Bacilli</taxon>
        <taxon>Lactobacillales</taxon>
        <taxon>Lactobacillaceae</taxon>
        <taxon>Lacticaseibacillus</taxon>
    </lineage>
</organism>
<dbReference type="PATRIC" id="fig|1291052.5.peg.478"/>